<keyword evidence="7" id="KW-0067">ATP-binding</keyword>
<keyword evidence="8" id="KW-0902">Two-component regulatory system</keyword>
<keyword evidence="3" id="KW-0597">Phosphoprotein</keyword>
<dbReference type="GO" id="GO:0005524">
    <property type="term" value="F:ATP binding"/>
    <property type="evidence" value="ECO:0007669"/>
    <property type="project" value="UniProtKB-KW"/>
</dbReference>
<evidence type="ECO:0000259" key="11">
    <source>
        <dbReference type="PROSITE" id="PS50109"/>
    </source>
</evidence>
<dbReference type="PRINTS" id="PR00344">
    <property type="entry name" value="BCTRLSENSOR"/>
</dbReference>
<dbReference type="PROSITE" id="PS50109">
    <property type="entry name" value="HIS_KIN"/>
    <property type="match status" value="1"/>
</dbReference>
<dbReference type="Proteomes" id="UP000225740">
    <property type="component" value="Unassembled WGS sequence"/>
</dbReference>
<dbReference type="CDD" id="cd00082">
    <property type="entry name" value="HisKA"/>
    <property type="match status" value="1"/>
</dbReference>
<dbReference type="InterPro" id="IPR000014">
    <property type="entry name" value="PAS"/>
</dbReference>
<dbReference type="InterPro" id="IPR003661">
    <property type="entry name" value="HisK_dim/P_dom"/>
</dbReference>
<evidence type="ECO:0000256" key="4">
    <source>
        <dbReference type="ARBA" id="ARBA00022679"/>
    </source>
</evidence>
<evidence type="ECO:0000256" key="9">
    <source>
        <dbReference type="SAM" id="MobiDB-lite"/>
    </source>
</evidence>
<keyword evidence="5" id="KW-0547">Nucleotide-binding</keyword>
<evidence type="ECO:0000256" key="2">
    <source>
        <dbReference type="ARBA" id="ARBA00012438"/>
    </source>
</evidence>
<evidence type="ECO:0000256" key="1">
    <source>
        <dbReference type="ARBA" id="ARBA00000085"/>
    </source>
</evidence>
<sequence length="958" mass="106139">MAANHSYGRSCPLNNSNSIASGTPPKKSKNAHDAQRRVRWLSATAVCSGVLFFAIATALLNWHEDSRTKADLIEAQVNDARLAMSRVTVSRNKEWTELLSDSAVTTDAPLVHLGNHWHEELLLVQSTCDSLNAALDFQGDERLQIKAAPLKEWNNRAEIWKRRQIYLTAMSERRFSELDRTLVDLLQTADKKRGIHRLNLALGLRSHLSNQPKPIAEIMRDCAGSTLTNQLSGDIKQLRFNLSQLIATPNVDDLTDMSQNHIRPILLRLKASTEELGKSKVIDEVESTIFDPMTDHIEPRKSPGSFTDHLPGLLALQFALAESRSERERLVELAAEHASMFDEQRNKLALAGAKQKNRYSESFAKTLKTVWGVNLASGAILGLIFLILTRKVSKDIAMQVDAIDHTATELANEQLLLGSVLSNLPIPLFWKDQMGCYQGCSRSFAQWMGLTSEADIVGKTDAELPWEIGTREHKIALESSIMRYGIPIKNQEMAKHRSDGRSFVVLASKTPLRNLEDKSVGLVGAYIDITERKAAEERLNGLAKIQAECPSEIYVFSTHNLELLELNHAACQNLLVDETGYRGKGLPDFLDATNAKKLKKHLQPIIQGDAVEVEYESTHQRTDGTTYPVHVRTLTIEHESKQVFVACATDMTSYKKLENKLAQAQKLESIGQLAAGIAHEINTPMQCIGGNIDFLQEHSGRLLAVVDTFQELLKMSPESREKRIETALEMLKENRLNFIRSQFPMAIEETSTAASRVVEIVRAMRVMSHPGSQAKSDTDINALIHDASILSRNRWKCVASVELSLASDLPIIGALPAELSQVFLNLIINAADAIGETLNDDSIELGEIDVTTRFDDNHVYIEIRDNGPGMSDEVKAKAFEPFFTTKEVGKGTGQGLSITYDVITKLHQGTVEIQSELGEGTLFTLSLPRETKQTDSSTNAIAVAPMPMPAIDAPIALS</sequence>
<dbReference type="NCBIfam" id="TIGR00229">
    <property type="entry name" value="sensory_box"/>
    <property type="match status" value="2"/>
</dbReference>
<dbReference type="PANTHER" id="PTHR43065">
    <property type="entry name" value="SENSOR HISTIDINE KINASE"/>
    <property type="match status" value="1"/>
</dbReference>
<evidence type="ECO:0000256" key="5">
    <source>
        <dbReference type="ARBA" id="ARBA00022741"/>
    </source>
</evidence>
<dbReference type="GO" id="GO:0000155">
    <property type="term" value="F:phosphorelay sensor kinase activity"/>
    <property type="evidence" value="ECO:0007669"/>
    <property type="project" value="InterPro"/>
</dbReference>
<evidence type="ECO:0000256" key="10">
    <source>
        <dbReference type="SAM" id="Phobius"/>
    </source>
</evidence>
<feature type="region of interest" description="Disordered" evidence="9">
    <location>
        <begin position="1"/>
        <end position="33"/>
    </location>
</feature>
<dbReference type="Pfam" id="PF02518">
    <property type="entry name" value="HATPase_c"/>
    <property type="match status" value="1"/>
</dbReference>
<dbReference type="SUPFAM" id="SSF55785">
    <property type="entry name" value="PYP-like sensor domain (PAS domain)"/>
    <property type="match status" value="2"/>
</dbReference>
<evidence type="ECO:0000256" key="3">
    <source>
        <dbReference type="ARBA" id="ARBA00022553"/>
    </source>
</evidence>
<feature type="transmembrane region" description="Helical" evidence="10">
    <location>
        <begin position="40"/>
        <end position="62"/>
    </location>
</feature>
<dbReference type="Gene3D" id="1.10.287.130">
    <property type="match status" value="1"/>
</dbReference>
<dbReference type="AlphaFoldDB" id="A0A2G1WAG2"/>
<dbReference type="InterPro" id="IPR003594">
    <property type="entry name" value="HATPase_dom"/>
</dbReference>
<dbReference type="InterPro" id="IPR036890">
    <property type="entry name" value="HATPase_C_sf"/>
</dbReference>
<dbReference type="SMART" id="SM00387">
    <property type="entry name" value="HATPase_c"/>
    <property type="match status" value="1"/>
</dbReference>
<dbReference type="EC" id="2.7.13.3" evidence="2"/>
<keyword evidence="10" id="KW-0812">Transmembrane</keyword>
<keyword evidence="14" id="KW-1185">Reference proteome</keyword>
<dbReference type="InterPro" id="IPR000700">
    <property type="entry name" value="PAS-assoc_C"/>
</dbReference>
<dbReference type="InterPro" id="IPR035965">
    <property type="entry name" value="PAS-like_dom_sf"/>
</dbReference>
<keyword evidence="10" id="KW-0472">Membrane</keyword>
<keyword evidence="6 13" id="KW-0418">Kinase</keyword>
<keyword evidence="10" id="KW-1133">Transmembrane helix</keyword>
<evidence type="ECO:0000256" key="6">
    <source>
        <dbReference type="ARBA" id="ARBA00022777"/>
    </source>
</evidence>
<dbReference type="InterPro" id="IPR004358">
    <property type="entry name" value="Sig_transdc_His_kin-like_C"/>
</dbReference>
<evidence type="ECO:0000256" key="8">
    <source>
        <dbReference type="ARBA" id="ARBA00023012"/>
    </source>
</evidence>
<evidence type="ECO:0000313" key="13">
    <source>
        <dbReference type="EMBL" id="PHQ36017.1"/>
    </source>
</evidence>
<accession>A0A2G1WAG2</accession>
<dbReference type="PANTHER" id="PTHR43065:SF46">
    <property type="entry name" value="C4-DICARBOXYLATE TRANSPORT SENSOR PROTEIN DCTB"/>
    <property type="match status" value="1"/>
</dbReference>
<comment type="catalytic activity">
    <reaction evidence="1">
        <text>ATP + protein L-histidine = ADP + protein N-phospho-L-histidine.</text>
        <dbReference type="EC" id="2.7.13.3"/>
    </reaction>
</comment>
<reference evidence="13 14" key="1">
    <citation type="submission" date="2017-06" db="EMBL/GenBank/DDBJ databases">
        <title>Description of Rhodopirellula bahusiensis sp. nov.</title>
        <authorList>
            <person name="Kizina J."/>
            <person name="Harder J."/>
        </authorList>
    </citation>
    <scope>NUCLEOTIDE SEQUENCE [LARGE SCALE GENOMIC DNA]</scope>
    <source>
        <strain evidence="13 14">SWK21</strain>
    </source>
</reference>
<evidence type="ECO:0000256" key="7">
    <source>
        <dbReference type="ARBA" id="ARBA00022840"/>
    </source>
</evidence>
<keyword evidence="4" id="KW-0808">Transferase</keyword>
<dbReference type="Pfam" id="PF08448">
    <property type="entry name" value="PAS_4"/>
    <property type="match status" value="1"/>
</dbReference>
<dbReference type="Gene3D" id="3.30.450.20">
    <property type="entry name" value="PAS domain"/>
    <property type="match status" value="2"/>
</dbReference>
<name>A0A2G1WAG2_9BACT</name>
<dbReference type="PROSITE" id="PS50113">
    <property type="entry name" value="PAC"/>
    <property type="match status" value="1"/>
</dbReference>
<dbReference type="SUPFAM" id="SSF55874">
    <property type="entry name" value="ATPase domain of HSP90 chaperone/DNA topoisomerase II/histidine kinase"/>
    <property type="match status" value="1"/>
</dbReference>
<dbReference type="Gene3D" id="3.30.565.10">
    <property type="entry name" value="Histidine kinase-like ATPase, C-terminal domain"/>
    <property type="match status" value="1"/>
</dbReference>
<dbReference type="InterPro" id="IPR005467">
    <property type="entry name" value="His_kinase_dom"/>
</dbReference>
<comment type="caution">
    <text evidence="13">The sequence shown here is derived from an EMBL/GenBank/DDBJ whole genome shotgun (WGS) entry which is preliminary data.</text>
</comment>
<proteinExistence type="predicted"/>
<protein>
    <recommendedName>
        <fullName evidence="2">histidine kinase</fullName>
        <ecNumber evidence="2">2.7.13.3</ecNumber>
    </recommendedName>
</protein>
<gene>
    <name evidence="13" type="ORF">CEE69_07440</name>
</gene>
<organism evidence="13 14">
    <name type="scientific">Rhodopirellula bahusiensis</name>
    <dbReference type="NCBI Taxonomy" id="2014065"/>
    <lineage>
        <taxon>Bacteria</taxon>
        <taxon>Pseudomonadati</taxon>
        <taxon>Planctomycetota</taxon>
        <taxon>Planctomycetia</taxon>
        <taxon>Pirellulales</taxon>
        <taxon>Pirellulaceae</taxon>
        <taxon>Rhodopirellula</taxon>
    </lineage>
</organism>
<dbReference type="InterPro" id="IPR036097">
    <property type="entry name" value="HisK_dim/P_sf"/>
</dbReference>
<dbReference type="SUPFAM" id="SSF47384">
    <property type="entry name" value="Homodimeric domain of signal transducing histidine kinase"/>
    <property type="match status" value="1"/>
</dbReference>
<feature type="domain" description="Histidine kinase" evidence="11">
    <location>
        <begin position="676"/>
        <end position="931"/>
    </location>
</feature>
<evidence type="ECO:0000313" key="14">
    <source>
        <dbReference type="Proteomes" id="UP000225740"/>
    </source>
</evidence>
<feature type="domain" description="PAC" evidence="12">
    <location>
        <begin position="489"/>
        <end position="541"/>
    </location>
</feature>
<dbReference type="EMBL" id="NIZW01000004">
    <property type="protein sequence ID" value="PHQ36017.1"/>
    <property type="molecule type" value="Genomic_DNA"/>
</dbReference>
<feature type="compositionally biased region" description="Polar residues" evidence="9">
    <location>
        <begin position="12"/>
        <end position="21"/>
    </location>
</feature>
<dbReference type="Pfam" id="PF13426">
    <property type="entry name" value="PAS_9"/>
    <property type="match status" value="1"/>
</dbReference>
<evidence type="ECO:0000259" key="12">
    <source>
        <dbReference type="PROSITE" id="PS50113"/>
    </source>
</evidence>
<dbReference type="InterPro" id="IPR013656">
    <property type="entry name" value="PAS_4"/>
</dbReference>
<dbReference type="OrthoDB" id="260274at2"/>